<dbReference type="PROSITE" id="PS50176">
    <property type="entry name" value="ARM_REPEAT"/>
    <property type="match status" value="7"/>
</dbReference>
<dbReference type="SMART" id="SM00185">
    <property type="entry name" value="ARM"/>
    <property type="match status" value="9"/>
</dbReference>
<feature type="compositionally biased region" description="Low complexity" evidence="9">
    <location>
        <begin position="573"/>
        <end position="586"/>
    </location>
</feature>
<evidence type="ECO:0000256" key="7">
    <source>
        <dbReference type="ARBA" id="ARBA00026209"/>
    </source>
</evidence>
<keyword evidence="5" id="KW-0472">Membrane</keyword>
<protein>
    <recommendedName>
        <fullName evidence="7">Vacuolar protein 8</fullName>
    </recommendedName>
</protein>
<feature type="repeat" description="ARM" evidence="8">
    <location>
        <begin position="345"/>
        <end position="388"/>
    </location>
</feature>
<keyword evidence="6" id="KW-0449">Lipoprotein</keyword>
<evidence type="ECO:0000256" key="9">
    <source>
        <dbReference type="SAM" id="MobiDB-lite"/>
    </source>
</evidence>
<feature type="repeat" description="ARM" evidence="8">
    <location>
        <begin position="263"/>
        <end position="305"/>
    </location>
</feature>
<keyword evidence="3" id="KW-0926">Vacuole</keyword>
<dbReference type="GO" id="GO:0000045">
    <property type="term" value="P:autophagosome assembly"/>
    <property type="evidence" value="ECO:0007669"/>
    <property type="project" value="TreeGrafter"/>
</dbReference>
<evidence type="ECO:0000256" key="8">
    <source>
        <dbReference type="PROSITE-ProRule" id="PRU00259"/>
    </source>
</evidence>
<dbReference type="Proteomes" id="UP001151518">
    <property type="component" value="Unassembled WGS sequence"/>
</dbReference>
<dbReference type="GO" id="GO:0043495">
    <property type="term" value="F:protein-membrane adaptor activity"/>
    <property type="evidence" value="ECO:0007669"/>
    <property type="project" value="InterPro"/>
</dbReference>
<evidence type="ECO:0000256" key="4">
    <source>
        <dbReference type="ARBA" id="ARBA00022737"/>
    </source>
</evidence>
<dbReference type="InterPro" id="IPR011989">
    <property type="entry name" value="ARM-like"/>
</dbReference>
<dbReference type="EMBL" id="JANBTW010000002">
    <property type="protein sequence ID" value="KAJ2681010.1"/>
    <property type="molecule type" value="Genomic_DNA"/>
</dbReference>
<dbReference type="InterPro" id="IPR000225">
    <property type="entry name" value="Armadillo"/>
</dbReference>
<gene>
    <name evidence="10" type="primary">VAC8_1</name>
    <name evidence="10" type="ORF">GGI25_000316</name>
</gene>
<evidence type="ECO:0000313" key="10">
    <source>
        <dbReference type="EMBL" id="KAJ2681010.1"/>
    </source>
</evidence>
<evidence type="ECO:0000256" key="5">
    <source>
        <dbReference type="ARBA" id="ARBA00023136"/>
    </source>
</evidence>
<reference evidence="10" key="1">
    <citation type="submission" date="2022-07" db="EMBL/GenBank/DDBJ databases">
        <title>Phylogenomic reconstructions and comparative analyses of Kickxellomycotina fungi.</title>
        <authorList>
            <person name="Reynolds N.K."/>
            <person name="Stajich J.E."/>
            <person name="Barry K."/>
            <person name="Grigoriev I.V."/>
            <person name="Crous P."/>
            <person name="Smith M.E."/>
        </authorList>
    </citation>
    <scope>NUCLEOTIDE SEQUENCE</scope>
    <source>
        <strain evidence="10">NRRL 3115</strain>
    </source>
</reference>
<dbReference type="AlphaFoldDB" id="A0A9W8GFD9"/>
<keyword evidence="4" id="KW-0677">Repeat</keyword>
<organism evidence="10 11">
    <name type="scientific">Coemansia spiralis</name>
    <dbReference type="NCBI Taxonomy" id="417178"/>
    <lineage>
        <taxon>Eukaryota</taxon>
        <taxon>Fungi</taxon>
        <taxon>Fungi incertae sedis</taxon>
        <taxon>Zoopagomycota</taxon>
        <taxon>Kickxellomycotina</taxon>
        <taxon>Kickxellomycetes</taxon>
        <taxon>Kickxellales</taxon>
        <taxon>Kickxellaceae</taxon>
        <taxon>Coemansia</taxon>
    </lineage>
</organism>
<sequence length="614" mass="66791">MGTCMSTVCNCLSGNDYDSESRSGNQEYQPLLADRERQAVASLVKLFENDTRISFYEGEPLKALTVLAHSDIHHLQLSAATAFSEVSEYDVRPVTREALEPMIYLLQSAYPDVQHGASAALGNLASVKENKRLIVEMGGVTHLVHQMLSPNTDAQINSVGCITNLAADEENKVAIAKSGALIPLTRLARSKDLRVQRNATGALLNMTHRADLRHMLMEAGSVAVLVELLETADDDTRYYAITALSNIAVDSSGRNLLWITQPSLITILLQVLRKPKIKLQSQIVLTLRNLASDERYQTAIVAQGGLEALLPLLTSSYTLLVMSAAACLRNLSIHPDSEAPIVRAGFLPELLDLVLQMDEPEVQCHVVSTLRNLAANSGSDKQNLVDAGLFDQIRAALEDKRLQPKVRCELTAALSVFALNEQLWRPIVEQGFCKLLVRLMRCSHLETEYNACLAIGTLVGKNLAEVYEELMRLWKQPGGGLRAQLVQALALPEYAGTGVRSVAMWVVMAFLNSGRNDLKKRIACDSQLVAAVEDIANAYALSTGGTSGSSWAFLPTMFGGKGKSAECDERPPSTSTMSSSDSTALDDSSHDSEIQRTQSLALQILSLVKEVSGN</sequence>
<evidence type="ECO:0000256" key="6">
    <source>
        <dbReference type="ARBA" id="ARBA00023288"/>
    </source>
</evidence>
<feature type="region of interest" description="Disordered" evidence="9">
    <location>
        <begin position="563"/>
        <end position="594"/>
    </location>
</feature>
<dbReference type="PANTHER" id="PTHR47249">
    <property type="entry name" value="VACUOLAR PROTEIN 8"/>
    <property type="match status" value="1"/>
</dbReference>
<feature type="repeat" description="ARM" evidence="8">
    <location>
        <begin position="97"/>
        <end position="139"/>
    </location>
</feature>
<proteinExistence type="inferred from homology"/>
<name>A0A9W8GFD9_9FUNG</name>
<accession>A0A9W8GFD9</accession>
<comment type="caution">
    <text evidence="10">The sequence shown here is derived from an EMBL/GenBank/DDBJ whole genome shotgun (WGS) entry which is preliminary data.</text>
</comment>
<dbReference type="PANTHER" id="PTHR47249:SF1">
    <property type="entry name" value="VACUOLAR PROTEIN 8"/>
    <property type="match status" value="1"/>
</dbReference>
<feature type="repeat" description="ARM" evidence="8">
    <location>
        <begin position="138"/>
        <end position="180"/>
    </location>
</feature>
<evidence type="ECO:0000256" key="2">
    <source>
        <dbReference type="ARBA" id="ARBA00005462"/>
    </source>
</evidence>
<comment type="similarity">
    <text evidence="2">Belongs to the beta-catenin family.</text>
</comment>
<dbReference type="InterPro" id="IPR045156">
    <property type="entry name" value="Vac8"/>
</dbReference>
<comment type="subcellular location">
    <subcellularLocation>
        <location evidence="1">Vacuole membrane</location>
        <topology evidence="1">Lipid-anchor</topology>
    </subcellularLocation>
</comment>
<feature type="repeat" description="ARM" evidence="8">
    <location>
        <begin position="220"/>
        <end position="257"/>
    </location>
</feature>
<evidence type="ECO:0000256" key="3">
    <source>
        <dbReference type="ARBA" id="ARBA00022554"/>
    </source>
</evidence>
<dbReference type="GO" id="GO:0000329">
    <property type="term" value="C:fungal-type vacuole membrane"/>
    <property type="evidence" value="ECO:0007669"/>
    <property type="project" value="TreeGrafter"/>
</dbReference>
<evidence type="ECO:0000256" key="1">
    <source>
        <dbReference type="ARBA" id="ARBA00004592"/>
    </source>
</evidence>
<dbReference type="SUPFAM" id="SSF48371">
    <property type="entry name" value="ARM repeat"/>
    <property type="match status" value="1"/>
</dbReference>
<dbReference type="OrthoDB" id="7537227at2759"/>
<dbReference type="Pfam" id="PF00514">
    <property type="entry name" value="Arm"/>
    <property type="match status" value="4"/>
</dbReference>
<dbReference type="InterPro" id="IPR016024">
    <property type="entry name" value="ARM-type_fold"/>
</dbReference>
<feature type="repeat" description="ARM" evidence="8">
    <location>
        <begin position="179"/>
        <end position="221"/>
    </location>
</feature>
<feature type="repeat" description="ARM" evidence="8">
    <location>
        <begin position="304"/>
        <end position="346"/>
    </location>
</feature>
<dbReference type="Gene3D" id="1.25.10.10">
    <property type="entry name" value="Leucine-rich Repeat Variant"/>
    <property type="match status" value="2"/>
</dbReference>
<evidence type="ECO:0000313" key="11">
    <source>
        <dbReference type="Proteomes" id="UP001151518"/>
    </source>
</evidence>
<dbReference type="GO" id="GO:0071562">
    <property type="term" value="P:nucleus-vacuole junction assembly"/>
    <property type="evidence" value="ECO:0007669"/>
    <property type="project" value="InterPro"/>
</dbReference>